<comment type="caution">
    <text evidence="1">The sequence shown here is derived from an EMBL/GenBank/DDBJ whole genome shotgun (WGS) entry which is preliminary data.</text>
</comment>
<proteinExistence type="predicted"/>
<keyword evidence="2" id="KW-1185">Reference proteome</keyword>
<sequence length="442" mass="51581">MNILCIGYYDKHSRFFLAIKKELSNKGLYLNFKIGSIYLSGFLYNCFRFNLNYWLPFKAWLSVIKNKKKYLRIINSKDIYKNVPYKELFNFHVKLNNEIPKERLLIQTLAYLDLFDKYFAKNKPDIILLIGDSRLCIESCVALSKLNHIKTYYIEQGPFGSTILDPKGVNANASTRDFELKKNERVTEKQKKKVYDFLNSPKSIKYRRSPLYRGLDFIFDFSLSKTFIYPPDLKHTDTFPFITFPKRSKSSYLKVADKKTITYLLILQVPMDVNMIYHSPHFKNHYQILKAIYENLPQGSHLLIREHPLYKGKYEQNLYEYAQRNNIPFDNIPNLKASLDLARVVVINNSTVGIEAIALKKSVVVLGNSYYDNPKLCIKYTNNSNLKTILKEAVDFSPLENDINTFLYNFIESNLIKGSITGQKLIAAKTISQKIMSEFNMC</sequence>
<name>A0ABP6XP47_9FLAO</name>
<dbReference type="RefSeq" id="WP_345005803.1">
    <property type="nucleotide sequence ID" value="NZ_BAABCY010000053.1"/>
</dbReference>
<evidence type="ECO:0000313" key="2">
    <source>
        <dbReference type="Proteomes" id="UP001500954"/>
    </source>
</evidence>
<dbReference type="Proteomes" id="UP001500954">
    <property type="component" value="Unassembled WGS sequence"/>
</dbReference>
<dbReference type="Pfam" id="PF05159">
    <property type="entry name" value="Capsule_synth"/>
    <property type="match status" value="1"/>
</dbReference>
<organism evidence="1 2">
    <name type="scientific">Snuella lapsa</name>
    <dbReference type="NCBI Taxonomy" id="870481"/>
    <lineage>
        <taxon>Bacteria</taxon>
        <taxon>Pseudomonadati</taxon>
        <taxon>Bacteroidota</taxon>
        <taxon>Flavobacteriia</taxon>
        <taxon>Flavobacteriales</taxon>
        <taxon>Flavobacteriaceae</taxon>
        <taxon>Snuella</taxon>
    </lineage>
</organism>
<dbReference type="Gene3D" id="3.40.50.12580">
    <property type="match status" value="1"/>
</dbReference>
<dbReference type="SUPFAM" id="SSF53756">
    <property type="entry name" value="UDP-Glycosyltransferase/glycogen phosphorylase"/>
    <property type="match status" value="1"/>
</dbReference>
<reference evidence="2" key="1">
    <citation type="journal article" date="2019" name="Int. J. Syst. Evol. Microbiol.">
        <title>The Global Catalogue of Microorganisms (GCM) 10K type strain sequencing project: providing services to taxonomists for standard genome sequencing and annotation.</title>
        <authorList>
            <consortium name="The Broad Institute Genomics Platform"/>
            <consortium name="The Broad Institute Genome Sequencing Center for Infectious Disease"/>
            <person name="Wu L."/>
            <person name="Ma J."/>
        </authorList>
    </citation>
    <scope>NUCLEOTIDE SEQUENCE [LARGE SCALE GENOMIC DNA]</scope>
    <source>
        <strain evidence="2">JCM 17111</strain>
    </source>
</reference>
<evidence type="ECO:0008006" key="3">
    <source>
        <dbReference type="Google" id="ProtNLM"/>
    </source>
</evidence>
<gene>
    <name evidence="1" type="ORF">GCM10022395_19500</name>
</gene>
<dbReference type="InterPro" id="IPR007833">
    <property type="entry name" value="Capsule_polysaccharide_synth"/>
</dbReference>
<evidence type="ECO:0000313" key="1">
    <source>
        <dbReference type="EMBL" id="GAA3569946.1"/>
    </source>
</evidence>
<dbReference type="InterPro" id="IPR043148">
    <property type="entry name" value="TagF_C"/>
</dbReference>
<protein>
    <recommendedName>
        <fullName evidence="3">Capsular biosynthesis protein</fullName>
    </recommendedName>
</protein>
<dbReference type="EMBL" id="BAABCY010000053">
    <property type="protein sequence ID" value="GAA3569946.1"/>
    <property type="molecule type" value="Genomic_DNA"/>
</dbReference>
<accession>A0ABP6XP47</accession>